<dbReference type="GO" id="GO:0005524">
    <property type="term" value="F:ATP binding"/>
    <property type="evidence" value="ECO:0007669"/>
    <property type="project" value="InterPro"/>
</dbReference>
<dbReference type="GO" id="GO:0043934">
    <property type="term" value="P:sporulation"/>
    <property type="evidence" value="ECO:0007669"/>
    <property type="project" value="InterPro"/>
</dbReference>
<feature type="domain" description="Sporulation stage IV protein A C-terminal" evidence="3">
    <location>
        <begin position="418"/>
        <end position="491"/>
    </location>
</feature>
<proteinExistence type="predicted"/>
<name>A0A3E3EE30_9FIRM</name>
<dbReference type="AlphaFoldDB" id="A0A3E3EE30"/>
<organism evidence="4 5">
    <name type="scientific">Thomasclavelia ramosa</name>
    <dbReference type="NCBI Taxonomy" id="1547"/>
    <lineage>
        <taxon>Bacteria</taxon>
        <taxon>Bacillati</taxon>
        <taxon>Bacillota</taxon>
        <taxon>Erysipelotrichia</taxon>
        <taxon>Erysipelotrichales</taxon>
        <taxon>Coprobacillaceae</taxon>
        <taxon>Thomasclavelia</taxon>
    </lineage>
</organism>
<protein>
    <submittedName>
        <fullName evidence="4">Stage IV sporulation protein A</fullName>
    </submittedName>
</protein>
<evidence type="ECO:0000313" key="5">
    <source>
        <dbReference type="Proteomes" id="UP000261032"/>
    </source>
</evidence>
<sequence length="491" mass="55307">METKNILHDIAKRCDGDIYLGVVGPVRSGKSSFIKRFMEMAVIPYIEDKDAKLRAIDELPQSGKGKMIMTVEPKFIPNQAVEMLMDENFKVNVRLVDCVGYVIEGAKGYQDDQGIRYVKTPWYLESIPFDQAAKVGTKKVIQDHSTIGIVITSDGSICDIPGANYNEATDSIVEELLDIDKPFIIIINTKDVNSSACKKEYERLTAKYDVPVLSMDVTNMEEPQIVSLLKDALYEFKISEVRIEVPKWLAMMSNSHWLKQTLDTSLKESLQSIKKFKDVERIGDTISEYDFVDKAYLTGIDTTTSSATLKIEEREGLYNEILEEIIGDKGFDQATFLTFIQELVDIKKEYEGFSNAIRMVKQTGYGYAIPKLDEIELSDPEIIKQGPRYGMKLVSKAGTTYMIKVDIESTFEPIIGSREQAEAFIEYLNSSGNDKQAIFDCDVFGRKLGDLIEEGMYIKLNAIPENASLRLHDILSKIVNKGKSNVIAIVL</sequence>
<accession>A0A3E3EE30</accession>
<feature type="domain" description="Stage IV sporulation protein A ATPase" evidence="1">
    <location>
        <begin position="1"/>
        <end position="236"/>
    </location>
</feature>
<dbReference type="Gene3D" id="3.40.50.300">
    <property type="entry name" value="P-loop containing nucleotide triphosphate hydrolases"/>
    <property type="match status" value="1"/>
</dbReference>
<dbReference type="NCBIfam" id="TIGR02836">
    <property type="entry name" value="spore_IV_A"/>
    <property type="match status" value="1"/>
</dbReference>
<dbReference type="GeneID" id="64196354"/>
<dbReference type="InterPro" id="IPR046841">
    <property type="entry name" value="SpoIVA_middle"/>
</dbReference>
<dbReference type="InterPro" id="IPR046842">
    <property type="entry name" value="SpoIVA_ATPase"/>
</dbReference>
<dbReference type="Proteomes" id="UP000261032">
    <property type="component" value="Unassembled WGS sequence"/>
</dbReference>
<evidence type="ECO:0000259" key="1">
    <source>
        <dbReference type="Pfam" id="PF09547"/>
    </source>
</evidence>
<evidence type="ECO:0000259" key="2">
    <source>
        <dbReference type="Pfam" id="PF20438"/>
    </source>
</evidence>
<evidence type="ECO:0000259" key="3">
    <source>
        <dbReference type="Pfam" id="PF20439"/>
    </source>
</evidence>
<dbReference type="EMBL" id="QUSL01000008">
    <property type="protein sequence ID" value="RGD86155.1"/>
    <property type="molecule type" value="Genomic_DNA"/>
</dbReference>
<dbReference type="Pfam" id="PF09547">
    <property type="entry name" value="SpoIVA_ATPase"/>
    <property type="match status" value="1"/>
</dbReference>
<dbReference type="RefSeq" id="WP_008792746.1">
    <property type="nucleotide sequence ID" value="NZ_AP031443.1"/>
</dbReference>
<dbReference type="Pfam" id="PF20438">
    <property type="entry name" value="SpoIVA_middle"/>
    <property type="match status" value="1"/>
</dbReference>
<dbReference type="InterPro" id="IPR014201">
    <property type="entry name" value="Spore_IV_A"/>
</dbReference>
<dbReference type="GO" id="GO:0016887">
    <property type="term" value="F:ATP hydrolysis activity"/>
    <property type="evidence" value="ECO:0007669"/>
    <property type="project" value="InterPro"/>
</dbReference>
<reference evidence="4 5" key="1">
    <citation type="submission" date="2018-08" db="EMBL/GenBank/DDBJ databases">
        <title>A genome reference for cultivated species of the human gut microbiota.</title>
        <authorList>
            <person name="Zou Y."/>
            <person name="Xue W."/>
            <person name="Luo G."/>
        </authorList>
    </citation>
    <scope>NUCLEOTIDE SEQUENCE [LARGE SCALE GENOMIC DNA]</scope>
    <source>
        <strain evidence="4 5">OM06-4</strain>
    </source>
</reference>
<dbReference type="InterPro" id="IPR027417">
    <property type="entry name" value="P-loop_NTPase"/>
</dbReference>
<dbReference type="SUPFAM" id="SSF52540">
    <property type="entry name" value="P-loop containing nucleoside triphosphate hydrolases"/>
    <property type="match status" value="1"/>
</dbReference>
<dbReference type="PIRSF" id="PIRSF007466">
    <property type="entry name" value="SpoIVA"/>
    <property type="match status" value="1"/>
</dbReference>
<comment type="caution">
    <text evidence="4">The sequence shown here is derived from an EMBL/GenBank/DDBJ whole genome shotgun (WGS) entry which is preliminary data.</text>
</comment>
<feature type="domain" description="Stage IV sporulation protein A middle" evidence="2">
    <location>
        <begin position="238"/>
        <end position="416"/>
    </location>
</feature>
<gene>
    <name evidence="4" type="primary">spoIVA</name>
    <name evidence="4" type="ORF">DXB93_07075</name>
</gene>
<evidence type="ECO:0000313" key="4">
    <source>
        <dbReference type="EMBL" id="RGD86155.1"/>
    </source>
</evidence>
<dbReference type="Pfam" id="PF20439">
    <property type="entry name" value="SpoIVA_C"/>
    <property type="match status" value="1"/>
</dbReference>
<dbReference type="InterPro" id="IPR046840">
    <property type="entry name" value="SpoIVA_C"/>
</dbReference>